<protein>
    <submittedName>
        <fullName evidence="1">Uncharacterized protein</fullName>
    </submittedName>
</protein>
<evidence type="ECO:0000313" key="1">
    <source>
        <dbReference type="EMBL" id="MCI30994.1"/>
    </source>
</evidence>
<keyword evidence="2" id="KW-1185">Reference proteome</keyword>
<dbReference type="AlphaFoldDB" id="A0A392R4G1"/>
<feature type="non-terminal residue" evidence="1">
    <location>
        <position position="1"/>
    </location>
</feature>
<proteinExistence type="predicted"/>
<accession>A0A392R4G1</accession>
<evidence type="ECO:0000313" key="2">
    <source>
        <dbReference type="Proteomes" id="UP000265520"/>
    </source>
</evidence>
<sequence>YSLQIAISALSEVSIIGAARPTMWRNAPCFSVFLGFLLASARRAWVGGATRNLELFRVVFSC</sequence>
<dbReference type="Proteomes" id="UP000265520">
    <property type="component" value="Unassembled WGS sequence"/>
</dbReference>
<organism evidence="1 2">
    <name type="scientific">Trifolium medium</name>
    <dbReference type="NCBI Taxonomy" id="97028"/>
    <lineage>
        <taxon>Eukaryota</taxon>
        <taxon>Viridiplantae</taxon>
        <taxon>Streptophyta</taxon>
        <taxon>Embryophyta</taxon>
        <taxon>Tracheophyta</taxon>
        <taxon>Spermatophyta</taxon>
        <taxon>Magnoliopsida</taxon>
        <taxon>eudicotyledons</taxon>
        <taxon>Gunneridae</taxon>
        <taxon>Pentapetalae</taxon>
        <taxon>rosids</taxon>
        <taxon>fabids</taxon>
        <taxon>Fabales</taxon>
        <taxon>Fabaceae</taxon>
        <taxon>Papilionoideae</taxon>
        <taxon>50 kb inversion clade</taxon>
        <taxon>NPAAA clade</taxon>
        <taxon>Hologalegina</taxon>
        <taxon>IRL clade</taxon>
        <taxon>Trifolieae</taxon>
        <taxon>Trifolium</taxon>
    </lineage>
</organism>
<dbReference type="EMBL" id="LXQA010183836">
    <property type="protein sequence ID" value="MCI30994.1"/>
    <property type="molecule type" value="Genomic_DNA"/>
</dbReference>
<name>A0A392R4G1_9FABA</name>
<comment type="caution">
    <text evidence="1">The sequence shown here is derived from an EMBL/GenBank/DDBJ whole genome shotgun (WGS) entry which is preliminary data.</text>
</comment>
<reference evidence="1 2" key="1">
    <citation type="journal article" date="2018" name="Front. Plant Sci.">
        <title>Red Clover (Trifolium pratense) and Zigzag Clover (T. medium) - A Picture of Genomic Similarities and Differences.</title>
        <authorList>
            <person name="Dluhosova J."/>
            <person name="Istvanek J."/>
            <person name="Nedelnik J."/>
            <person name="Repkova J."/>
        </authorList>
    </citation>
    <scope>NUCLEOTIDE SEQUENCE [LARGE SCALE GENOMIC DNA]</scope>
    <source>
        <strain evidence="2">cv. 10/8</strain>
        <tissue evidence="1">Leaf</tissue>
    </source>
</reference>